<gene>
    <name evidence="7" type="primary">ggt</name>
    <name evidence="7" type="ORF">F0L46_17260</name>
</gene>
<evidence type="ECO:0000256" key="3">
    <source>
        <dbReference type="ARBA" id="ARBA00047417"/>
    </source>
</evidence>
<dbReference type="PANTHER" id="PTHR43881">
    <property type="entry name" value="GAMMA-GLUTAMYLTRANSPEPTIDASE (AFU_ORTHOLOGUE AFUA_4G13580)"/>
    <property type="match status" value="1"/>
</dbReference>
<dbReference type="Proteomes" id="UP000323142">
    <property type="component" value="Unassembled WGS sequence"/>
</dbReference>
<feature type="active site" description="Nucleophile" evidence="4">
    <location>
        <position position="352"/>
    </location>
</feature>
<keyword evidence="6" id="KW-0378">Hydrolase</keyword>
<comment type="catalytic activity">
    <reaction evidence="1 6">
        <text>an S-substituted glutathione + H2O = an S-substituted L-cysteinylglycine + L-glutamate</text>
        <dbReference type="Rhea" id="RHEA:59468"/>
        <dbReference type="ChEBI" id="CHEBI:15377"/>
        <dbReference type="ChEBI" id="CHEBI:29985"/>
        <dbReference type="ChEBI" id="CHEBI:90779"/>
        <dbReference type="ChEBI" id="CHEBI:143103"/>
        <dbReference type="EC" id="3.4.19.13"/>
    </reaction>
</comment>
<comment type="PTM">
    <text evidence="6">Cleaved by autocatalysis into a large and a small subunit.</text>
</comment>
<protein>
    <recommendedName>
        <fullName evidence="6">Glutathione hydrolase proenzyme</fullName>
        <ecNumber evidence="6">2.3.2.2</ecNumber>
        <ecNumber evidence="6">3.4.19.13</ecNumber>
    </recommendedName>
    <component>
        <recommendedName>
            <fullName evidence="6">Glutathione hydrolase large chain</fullName>
        </recommendedName>
    </component>
    <component>
        <recommendedName>
            <fullName evidence="6">Glutathione hydrolase small chain</fullName>
        </recommendedName>
    </component>
</protein>
<dbReference type="InterPro" id="IPR000101">
    <property type="entry name" value="GGT_peptidase"/>
</dbReference>
<evidence type="ECO:0000256" key="4">
    <source>
        <dbReference type="PIRSR" id="PIRSR600101-1"/>
    </source>
</evidence>
<name>A0A5B2V8U1_9HYPH</name>
<dbReference type="SUPFAM" id="SSF56235">
    <property type="entry name" value="N-terminal nucleophile aminohydrolases (Ntn hydrolases)"/>
    <property type="match status" value="1"/>
</dbReference>
<dbReference type="GO" id="GO:0006751">
    <property type="term" value="P:glutathione catabolic process"/>
    <property type="evidence" value="ECO:0007669"/>
    <property type="project" value="UniProtKB-UniRule"/>
</dbReference>
<dbReference type="EMBL" id="VUOA01000031">
    <property type="protein sequence ID" value="KAA2235913.1"/>
    <property type="molecule type" value="Genomic_DNA"/>
</dbReference>
<comment type="subunit">
    <text evidence="6">This enzyme consists of two polypeptide chains, which are synthesized in precursor form from a single polypeptide.</text>
</comment>
<dbReference type="EC" id="2.3.2.2" evidence="6"/>
<keyword evidence="6" id="KW-0865">Zymogen</keyword>
<dbReference type="OrthoDB" id="9781342at2"/>
<comment type="catalytic activity">
    <reaction evidence="2 6">
        <text>glutathione + H2O = L-cysteinylglycine + L-glutamate</text>
        <dbReference type="Rhea" id="RHEA:28807"/>
        <dbReference type="ChEBI" id="CHEBI:15377"/>
        <dbReference type="ChEBI" id="CHEBI:29985"/>
        <dbReference type="ChEBI" id="CHEBI:57925"/>
        <dbReference type="ChEBI" id="CHEBI:61694"/>
        <dbReference type="EC" id="3.4.19.13"/>
    </reaction>
</comment>
<dbReference type="InterPro" id="IPR029055">
    <property type="entry name" value="Ntn_hydrolases_N"/>
</dbReference>
<keyword evidence="6" id="KW-0317">Glutathione biosynthesis</keyword>
<dbReference type="Gene3D" id="1.10.246.130">
    <property type="match status" value="1"/>
</dbReference>
<evidence type="ECO:0000256" key="6">
    <source>
        <dbReference type="RuleBase" id="RU368036"/>
    </source>
</evidence>
<evidence type="ECO:0000256" key="2">
    <source>
        <dbReference type="ARBA" id="ARBA00001089"/>
    </source>
</evidence>
<evidence type="ECO:0000313" key="8">
    <source>
        <dbReference type="Proteomes" id="UP000323142"/>
    </source>
</evidence>
<organism evidence="7 8">
    <name type="scientific">Salinarimonas soli</name>
    <dbReference type="NCBI Taxonomy" id="1638099"/>
    <lineage>
        <taxon>Bacteria</taxon>
        <taxon>Pseudomonadati</taxon>
        <taxon>Pseudomonadota</taxon>
        <taxon>Alphaproteobacteria</taxon>
        <taxon>Hyphomicrobiales</taxon>
        <taxon>Salinarimonadaceae</taxon>
        <taxon>Salinarimonas</taxon>
    </lineage>
</organism>
<dbReference type="AlphaFoldDB" id="A0A5B2V8U1"/>
<reference evidence="7 8" key="2">
    <citation type="submission" date="2019-09" db="EMBL/GenBank/DDBJ databases">
        <authorList>
            <person name="Jin C."/>
        </authorList>
    </citation>
    <scope>NUCLEOTIDE SEQUENCE [LARGE SCALE GENOMIC DNA]</scope>
    <source>
        <strain evidence="7 8">BN140002</strain>
    </source>
</reference>
<dbReference type="NCBIfam" id="TIGR00066">
    <property type="entry name" value="g_glut_trans"/>
    <property type="match status" value="1"/>
</dbReference>
<dbReference type="InterPro" id="IPR043137">
    <property type="entry name" value="GGT_ssub_C"/>
</dbReference>
<evidence type="ECO:0000256" key="5">
    <source>
        <dbReference type="PIRSR" id="PIRSR600101-2"/>
    </source>
</evidence>
<sequence>MRDLHSPGRSVAQGTRGAAATSHQTATYVALEVLRTGGNAVDAAVTACALQGVIEPHNTGIGGDCFAFVWRNDTNRLHALNGSGRAPQGLDLDRLRATGATEIGLESVHSVTIPGAVDAWDRLLREHGTRTLADVLAPAIDYAERGFVLAERTAADWRAQEGRLALDEGARQHLLTASGKAPSAGEIIRFPALARTLRLIAAEGRDAFYRGAIARTLVETLKGLGGFHDLGDFAGHAMSEVTPISTKYRGVECMQIPPSGQGLTTLLMLNILAGFDHAGLDPIGAERFHLQSEASRLAYHVRDAYIADPEFADVPVDELMTERFAARLRDRVDPRRAAPRDLAVPTVHHQDTVYLTVVDGQGNVCSLINSLFHAFGSAKCCPKTGIALQNRGAGFRAVPGHPNVVAPGKRPLHTIIPGMAMKDGKPWLSFGVMGGAYQPVGQVHVLQNLVDFGMDVQGALDAARGFRSTEAFEAERGVSDAVLIDLAQRGHPIRRVDVPWGGGQAILIDPDRGSLSAGSDPRKDGCALAF</sequence>
<evidence type="ECO:0000313" key="7">
    <source>
        <dbReference type="EMBL" id="KAA2235913.1"/>
    </source>
</evidence>
<keyword evidence="8" id="KW-1185">Reference proteome</keyword>
<comment type="similarity">
    <text evidence="6">Belongs to the gamma-glutamyltransferase family.</text>
</comment>
<comment type="caution">
    <text evidence="7">The sequence shown here is derived from an EMBL/GenBank/DDBJ whole genome shotgun (WGS) entry which is preliminary data.</text>
</comment>
<dbReference type="InterPro" id="IPR043138">
    <property type="entry name" value="GGT_lsub"/>
</dbReference>
<keyword evidence="6 7" id="KW-0808">Transferase</keyword>
<keyword evidence="6 7" id="KW-0012">Acyltransferase</keyword>
<dbReference type="GO" id="GO:0036374">
    <property type="term" value="F:glutathione hydrolase activity"/>
    <property type="evidence" value="ECO:0007669"/>
    <property type="project" value="UniProtKB-UniRule"/>
</dbReference>
<dbReference type="UniPathway" id="UPA00204"/>
<dbReference type="RefSeq" id="WP_149819806.1">
    <property type="nucleotide sequence ID" value="NZ_VUOA01000031.1"/>
</dbReference>
<dbReference type="GO" id="GO:0103068">
    <property type="term" value="F:leukotriene C4 gamma-glutamyl transferase activity"/>
    <property type="evidence" value="ECO:0007669"/>
    <property type="project" value="UniProtKB-EC"/>
</dbReference>
<dbReference type="GO" id="GO:0006750">
    <property type="term" value="P:glutathione biosynthetic process"/>
    <property type="evidence" value="ECO:0007669"/>
    <property type="project" value="UniProtKB-KW"/>
</dbReference>
<dbReference type="PANTHER" id="PTHR43881:SF1">
    <property type="entry name" value="GAMMA-GLUTAMYLTRANSPEPTIDASE (AFU_ORTHOLOGUE AFUA_4G13580)"/>
    <property type="match status" value="1"/>
</dbReference>
<accession>A0A5B2V8U1</accession>
<dbReference type="Pfam" id="PF01019">
    <property type="entry name" value="G_glu_transpept"/>
    <property type="match status" value="1"/>
</dbReference>
<evidence type="ECO:0000256" key="1">
    <source>
        <dbReference type="ARBA" id="ARBA00001049"/>
    </source>
</evidence>
<reference evidence="7 8" key="1">
    <citation type="submission" date="2019-09" db="EMBL/GenBank/DDBJ databases">
        <title>Salinarimonas rosea gen. nov., sp. nov., a new member of the a-2 subgroup of the Proteobacteria.</title>
        <authorList>
            <person name="Liu J."/>
        </authorList>
    </citation>
    <scope>NUCLEOTIDE SEQUENCE [LARGE SCALE GENOMIC DNA]</scope>
    <source>
        <strain evidence="7 8">BN140002</strain>
    </source>
</reference>
<dbReference type="Gene3D" id="3.60.20.40">
    <property type="match status" value="1"/>
</dbReference>
<dbReference type="PRINTS" id="PR01210">
    <property type="entry name" value="GGTRANSPTASE"/>
</dbReference>
<dbReference type="EC" id="3.4.19.13" evidence="6"/>
<proteinExistence type="inferred from homology"/>
<feature type="binding site" evidence="5">
    <location>
        <position position="435"/>
    </location>
    <ligand>
        <name>L-glutamate</name>
        <dbReference type="ChEBI" id="CHEBI:29985"/>
    </ligand>
</feature>
<comment type="catalytic activity">
    <reaction evidence="3 6">
        <text>an N-terminal (5-L-glutamyl)-[peptide] + an alpha-amino acid = 5-L-glutamyl amino acid + an N-terminal L-alpha-aminoacyl-[peptide]</text>
        <dbReference type="Rhea" id="RHEA:23904"/>
        <dbReference type="Rhea" id="RHEA-COMP:9780"/>
        <dbReference type="Rhea" id="RHEA-COMP:9795"/>
        <dbReference type="ChEBI" id="CHEBI:77644"/>
        <dbReference type="ChEBI" id="CHEBI:78597"/>
        <dbReference type="ChEBI" id="CHEBI:78599"/>
        <dbReference type="ChEBI" id="CHEBI:78608"/>
        <dbReference type="EC" id="2.3.2.2"/>
    </reaction>
</comment>
<comment type="pathway">
    <text evidence="6">Sulfur metabolism; glutathione metabolism.</text>
</comment>
<dbReference type="InterPro" id="IPR052896">
    <property type="entry name" value="GGT-like_enzyme"/>
</dbReference>